<dbReference type="RefSeq" id="WP_186863173.1">
    <property type="nucleotide sequence ID" value="NZ_JACOGC010000004.1"/>
</dbReference>
<keyword evidence="2" id="KW-1185">Reference proteome</keyword>
<accession>A0ABR6YNW8</accession>
<sequence>MKPSELLLATLNYKVAQYAFEAKDIRNANLQAFFQQYRYFLIYFRMPGLFSGKTIFSFELTIYFFQVLFKNLNADRLPASHIGLTKEKMYEHDAGI</sequence>
<evidence type="ECO:0000313" key="1">
    <source>
        <dbReference type="EMBL" id="MBC3885591.1"/>
    </source>
</evidence>
<organism evidence="1 2">
    <name type="scientific">Undibacterium griseum</name>
    <dbReference type="NCBI Taxonomy" id="2762295"/>
    <lineage>
        <taxon>Bacteria</taxon>
        <taxon>Pseudomonadati</taxon>
        <taxon>Pseudomonadota</taxon>
        <taxon>Betaproteobacteria</taxon>
        <taxon>Burkholderiales</taxon>
        <taxon>Oxalobacteraceae</taxon>
        <taxon>Undibacterium</taxon>
    </lineage>
</organism>
<proteinExistence type="predicted"/>
<dbReference type="Proteomes" id="UP000613113">
    <property type="component" value="Unassembled WGS sequence"/>
</dbReference>
<protein>
    <submittedName>
        <fullName evidence="1">Uncharacterized protein</fullName>
    </submittedName>
</protein>
<reference evidence="1 2" key="1">
    <citation type="submission" date="2020-08" db="EMBL/GenBank/DDBJ databases">
        <title>Novel species isolated from subtropical streams in China.</title>
        <authorList>
            <person name="Lu H."/>
        </authorList>
    </citation>
    <scope>NUCLEOTIDE SEQUENCE [LARGE SCALE GENOMIC DNA]</scope>
    <source>
        <strain evidence="1 2">FT31W</strain>
    </source>
</reference>
<comment type="caution">
    <text evidence="1">The sequence shown here is derived from an EMBL/GenBank/DDBJ whole genome shotgun (WGS) entry which is preliminary data.</text>
</comment>
<dbReference type="EMBL" id="JACOGC010000004">
    <property type="protein sequence ID" value="MBC3885591.1"/>
    <property type="molecule type" value="Genomic_DNA"/>
</dbReference>
<name>A0ABR6YNW8_9BURK</name>
<evidence type="ECO:0000313" key="2">
    <source>
        <dbReference type="Proteomes" id="UP000613113"/>
    </source>
</evidence>
<gene>
    <name evidence="1" type="ORF">H8K27_10670</name>
</gene>